<keyword evidence="1" id="KW-0963">Cytoplasm</keyword>
<organism evidence="7 8">
    <name type="scientific">Fulvimarina uroteuthidis</name>
    <dbReference type="NCBI Taxonomy" id="3098149"/>
    <lineage>
        <taxon>Bacteria</taxon>
        <taxon>Pseudomonadati</taxon>
        <taxon>Pseudomonadota</taxon>
        <taxon>Alphaproteobacteria</taxon>
        <taxon>Hyphomicrobiales</taxon>
        <taxon>Aurantimonadaceae</taxon>
        <taxon>Fulvimarina</taxon>
    </lineage>
</organism>
<comment type="caution">
    <text evidence="7">The sequence shown here is derived from an EMBL/GenBank/DDBJ whole genome shotgun (WGS) entry which is preliminary data.</text>
</comment>
<dbReference type="RefSeq" id="WP_322187303.1">
    <property type="nucleotide sequence ID" value="NZ_JAXLPB010000003.1"/>
</dbReference>
<reference evidence="7 8" key="1">
    <citation type="submission" date="2023-12" db="EMBL/GenBank/DDBJ databases">
        <title>Description of Novel Strain Fulvimarina sp. 2208YS6-2-32 isolated from Uroteuthis (Photololigo) edulis.</title>
        <authorList>
            <person name="Park J.-S."/>
        </authorList>
    </citation>
    <scope>NUCLEOTIDE SEQUENCE [LARGE SCALE GENOMIC DNA]</scope>
    <source>
        <strain evidence="7 8">2208YS6-2-32</strain>
    </source>
</reference>
<evidence type="ECO:0000259" key="6">
    <source>
        <dbReference type="Pfam" id="PF05175"/>
    </source>
</evidence>
<dbReference type="CDD" id="cd02440">
    <property type="entry name" value="AdoMet_MTases"/>
    <property type="match status" value="1"/>
</dbReference>
<keyword evidence="4" id="KW-0808">Transferase</keyword>
<evidence type="ECO:0000313" key="8">
    <source>
        <dbReference type="Proteomes" id="UP001294412"/>
    </source>
</evidence>
<evidence type="ECO:0000256" key="5">
    <source>
        <dbReference type="ARBA" id="ARBA00022691"/>
    </source>
</evidence>
<dbReference type="Gene3D" id="3.40.50.150">
    <property type="entry name" value="Vaccinia Virus protein VP39"/>
    <property type="match status" value="1"/>
</dbReference>
<evidence type="ECO:0000256" key="2">
    <source>
        <dbReference type="ARBA" id="ARBA00022552"/>
    </source>
</evidence>
<keyword evidence="2" id="KW-0698">rRNA processing</keyword>
<dbReference type="PANTHER" id="PTHR47816">
    <property type="entry name" value="RIBOSOMAL RNA SMALL SUBUNIT METHYLTRANSFERASE C"/>
    <property type="match status" value="1"/>
</dbReference>
<dbReference type="PANTHER" id="PTHR47816:SF4">
    <property type="entry name" value="RIBOSOMAL RNA SMALL SUBUNIT METHYLTRANSFERASE C"/>
    <property type="match status" value="1"/>
</dbReference>
<dbReference type="InterPro" id="IPR007848">
    <property type="entry name" value="Small_mtfrase_dom"/>
</dbReference>
<dbReference type="InterPro" id="IPR029063">
    <property type="entry name" value="SAM-dependent_MTases_sf"/>
</dbReference>
<feature type="domain" description="Methyltransferase small" evidence="6">
    <location>
        <begin position="142"/>
        <end position="304"/>
    </location>
</feature>
<dbReference type="EMBL" id="JAXLPB010000003">
    <property type="protein sequence ID" value="MDY8109815.1"/>
    <property type="molecule type" value="Genomic_DNA"/>
</dbReference>
<protein>
    <submittedName>
        <fullName evidence="7">Methyltransferase</fullName>
    </submittedName>
</protein>
<proteinExistence type="predicted"/>
<dbReference type="Pfam" id="PF05175">
    <property type="entry name" value="MTS"/>
    <property type="match status" value="1"/>
</dbReference>
<dbReference type="Proteomes" id="UP001294412">
    <property type="component" value="Unassembled WGS sequence"/>
</dbReference>
<evidence type="ECO:0000313" key="7">
    <source>
        <dbReference type="EMBL" id="MDY8109815.1"/>
    </source>
</evidence>
<keyword evidence="8" id="KW-1185">Reference proteome</keyword>
<keyword evidence="3 7" id="KW-0489">Methyltransferase</keyword>
<dbReference type="InterPro" id="IPR046977">
    <property type="entry name" value="RsmC/RlmG"/>
</dbReference>
<keyword evidence="5" id="KW-0949">S-adenosyl-L-methionine</keyword>
<sequence>MKNIDRSSPPQSAVYGAPPTDLVEVPDGAVQLSPLRPGAQALEALPDACLDAITVAAPAGSVERSFVLAHALRVLAPGGTVTATAAKDKGGLRLRRELEGFGCAVAERFKARQRICTAHRPHTLVGVADAIAAGGPVWIDEIGFYSQPGIFAWNRVDAGTAFLLKHLPPLAGRGVDLGAGLGILSRAVLASPTVTALTLVELDRRAVEAAKANVKDLRARFSWSDAREAGFTDLDFVVSNPPFHAEGLEDRTLGQAFIASAGRMLRRSGSFHLVANRHMPYEDGLRAAFRSVKTLADEGGYKVIEARK</sequence>
<evidence type="ECO:0000256" key="4">
    <source>
        <dbReference type="ARBA" id="ARBA00022679"/>
    </source>
</evidence>
<evidence type="ECO:0000256" key="3">
    <source>
        <dbReference type="ARBA" id="ARBA00022603"/>
    </source>
</evidence>
<name>A0ABU5I375_9HYPH</name>
<evidence type="ECO:0000256" key="1">
    <source>
        <dbReference type="ARBA" id="ARBA00022490"/>
    </source>
</evidence>
<dbReference type="GO" id="GO:0032259">
    <property type="term" value="P:methylation"/>
    <property type="evidence" value="ECO:0007669"/>
    <property type="project" value="UniProtKB-KW"/>
</dbReference>
<gene>
    <name evidence="7" type="ORF">U0C82_11765</name>
</gene>
<dbReference type="GO" id="GO:0008168">
    <property type="term" value="F:methyltransferase activity"/>
    <property type="evidence" value="ECO:0007669"/>
    <property type="project" value="UniProtKB-KW"/>
</dbReference>
<dbReference type="InterPro" id="IPR002052">
    <property type="entry name" value="DNA_methylase_N6_adenine_CS"/>
</dbReference>
<dbReference type="PROSITE" id="PS00092">
    <property type="entry name" value="N6_MTASE"/>
    <property type="match status" value="1"/>
</dbReference>
<accession>A0ABU5I375</accession>
<dbReference type="SUPFAM" id="SSF53335">
    <property type="entry name" value="S-adenosyl-L-methionine-dependent methyltransferases"/>
    <property type="match status" value="2"/>
</dbReference>